<dbReference type="InterPro" id="IPR036188">
    <property type="entry name" value="FAD/NAD-bd_sf"/>
</dbReference>
<sequence length="381" mass="41982">MQLSFWERETYFKDVDVLIIGSGIVGLNAALHLKTQQPKLKVLVAERGLLPTGASSKNAGFACFGSPSEMLEDLQHHSENEVFSLVERRWQGLQRLRHNLGDAAIDYNRWGGYELFQPKPQEQELYEACLEQLPYLNRHLQSIVGEPAVYQTADAQISHFGFKGVQHLLLSTAEGQIDTGKMILALTQKAQALGVLVLNGLEVLELKEEAQSIKASTVQGINLKAKAALVATNGFAQKLLPQLSVVPARAQVLVTRPIPGLKLKGTFHYDKGFYYFRNIGNRVLFGGGRNLNIKAEETTELGLTELVQNKLDALLREVILPETPFEVEHRWSGIMGMGNAKTTLVQQVSERISCSVRLSGMGIAIGSLVGEEGAELVLQQV</sequence>
<dbReference type="PANTHER" id="PTHR13847">
    <property type="entry name" value="SARCOSINE DEHYDROGENASE-RELATED"/>
    <property type="match status" value="1"/>
</dbReference>
<dbReference type="Gene3D" id="3.50.50.60">
    <property type="entry name" value="FAD/NAD(P)-binding domain"/>
    <property type="match status" value="1"/>
</dbReference>
<dbReference type="PANTHER" id="PTHR13847:SF281">
    <property type="entry name" value="FAD DEPENDENT OXIDOREDUCTASE DOMAIN-CONTAINING PROTEIN"/>
    <property type="match status" value="1"/>
</dbReference>
<evidence type="ECO:0000259" key="1">
    <source>
        <dbReference type="Pfam" id="PF01266"/>
    </source>
</evidence>
<dbReference type="Pfam" id="PF01266">
    <property type="entry name" value="DAO"/>
    <property type="match status" value="1"/>
</dbReference>
<gene>
    <name evidence="2" type="ORF">SAMN04487941_3140</name>
</gene>
<organism evidence="2 3">
    <name type="scientific">Pontibacter akesuensis</name>
    <dbReference type="NCBI Taxonomy" id="388950"/>
    <lineage>
        <taxon>Bacteria</taxon>
        <taxon>Pseudomonadati</taxon>
        <taxon>Bacteroidota</taxon>
        <taxon>Cytophagia</taxon>
        <taxon>Cytophagales</taxon>
        <taxon>Hymenobacteraceae</taxon>
        <taxon>Pontibacter</taxon>
    </lineage>
</organism>
<proteinExistence type="predicted"/>
<evidence type="ECO:0000313" key="3">
    <source>
        <dbReference type="Proteomes" id="UP000182491"/>
    </source>
</evidence>
<feature type="domain" description="FAD dependent oxidoreductase" evidence="1">
    <location>
        <begin position="16"/>
        <end position="376"/>
    </location>
</feature>
<accession>A0A1I7JX47</accession>
<dbReference type="AlphaFoldDB" id="A0A1I7JX47"/>
<dbReference type="Proteomes" id="UP000182491">
    <property type="component" value="Unassembled WGS sequence"/>
</dbReference>
<dbReference type="RefSeq" id="WP_068836901.1">
    <property type="nucleotide sequence ID" value="NZ_BMXC01000004.1"/>
</dbReference>
<dbReference type="GO" id="GO:0005737">
    <property type="term" value="C:cytoplasm"/>
    <property type="evidence" value="ECO:0007669"/>
    <property type="project" value="TreeGrafter"/>
</dbReference>
<keyword evidence="3" id="KW-1185">Reference proteome</keyword>
<dbReference type="Gene3D" id="3.30.9.10">
    <property type="entry name" value="D-Amino Acid Oxidase, subunit A, domain 2"/>
    <property type="match status" value="1"/>
</dbReference>
<dbReference type="SUPFAM" id="SSF51905">
    <property type="entry name" value="FAD/NAD(P)-binding domain"/>
    <property type="match status" value="1"/>
</dbReference>
<dbReference type="InterPro" id="IPR006076">
    <property type="entry name" value="FAD-dep_OxRdtase"/>
</dbReference>
<name>A0A1I7JX47_9BACT</name>
<reference evidence="3" key="1">
    <citation type="submission" date="2016-10" db="EMBL/GenBank/DDBJ databases">
        <authorList>
            <person name="Varghese N."/>
        </authorList>
    </citation>
    <scope>NUCLEOTIDE SEQUENCE [LARGE SCALE GENOMIC DNA]</scope>
    <source>
        <strain evidence="3">DSM 18820</strain>
    </source>
</reference>
<evidence type="ECO:0000313" key="2">
    <source>
        <dbReference type="EMBL" id="SFU89761.1"/>
    </source>
</evidence>
<dbReference type="OrthoDB" id="1491488at2"/>
<protein>
    <submittedName>
        <fullName evidence="2">Glycine/D-amino acid oxidase</fullName>
    </submittedName>
</protein>
<dbReference type="STRING" id="388950.GCA_001611675_00721"/>
<dbReference type="EMBL" id="FPCA01000004">
    <property type="protein sequence ID" value="SFU89761.1"/>
    <property type="molecule type" value="Genomic_DNA"/>
</dbReference>